<protein>
    <submittedName>
        <fullName evidence="1">Uncharacterized protein</fullName>
    </submittedName>
</protein>
<organism evidence="1">
    <name type="scientific">Lepeophtheirus salmonis</name>
    <name type="common">Salmon louse</name>
    <name type="synonym">Caligus salmonis</name>
    <dbReference type="NCBI Taxonomy" id="72036"/>
    <lineage>
        <taxon>Eukaryota</taxon>
        <taxon>Metazoa</taxon>
        <taxon>Ecdysozoa</taxon>
        <taxon>Arthropoda</taxon>
        <taxon>Crustacea</taxon>
        <taxon>Multicrustacea</taxon>
        <taxon>Hexanauplia</taxon>
        <taxon>Copepoda</taxon>
        <taxon>Siphonostomatoida</taxon>
        <taxon>Caligidae</taxon>
        <taxon>Lepeophtheirus</taxon>
    </lineage>
</organism>
<feature type="non-terminal residue" evidence="1">
    <location>
        <position position="1"/>
    </location>
</feature>
<dbReference type="AlphaFoldDB" id="A0A0K2TVR1"/>
<proteinExistence type="predicted"/>
<reference evidence="1" key="1">
    <citation type="submission" date="2014-05" db="EMBL/GenBank/DDBJ databases">
        <authorList>
            <person name="Chronopoulou M."/>
        </authorList>
    </citation>
    <scope>NUCLEOTIDE SEQUENCE</scope>
    <source>
        <tissue evidence="1">Whole organism</tissue>
    </source>
</reference>
<sequence>LAPVETNQSLQRGHIRCFLRRLYSSQKLEELAHRTSLSDHSKRLCGFFKCVLLLLSYLGNHDSTITFEVRKPIFSCRF</sequence>
<accession>A0A0K2TVR1</accession>
<name>A0A0K2TVR1_LEPSM</name>
<dbReference type="EMBL" id="HACA01012782">
    <property type="protein sequence ID" value="CDW30143.1"/>
    <property type="molecule type" value="Transcribed_RNA"/>
</dbReference>
<evidence type="ECO:0000313" key="1">
    <source>
        <dbReference type="EMBL" id="CDW30143.1"/>
    </source>
</evidence>